<name>A0AAE0ZZJ6_9GAST</name>
<sequence length="80" mass="9179">MESNSLVTFKTKSVNESFKQYFKDEKVTLKGNSLVLVSELLRLFTKEALTRAAHQAKNEGDKRVTIDHLEKILPQLLLDM</sequence>
<dbReference type="GO" id="GO:0003677">
    <property type="term" value="F:DNA binding"/>
    <property type="evidence" value="ECO:0007669"/>
    <property type="project" value="UniProtKB-KW"/>
</dbReference>
<keyword evidence="7" id="KW-0539">Nucleus</keyword>
<dbReference type="PANTHER" id="PTHR28680:SF1">
    <property type="entry name" value="CENTROMERE PROTEIN X"/>
    <property type="match status" value="1"/>
</dbReference>
<dbReference type="Proteomes" id="UP001283361">
    <property type="component" value="Unassembled WGS sequence"/>
</dbReference>
<evidence type="ECO:0000256" key="1">
    <source>
        <dbReference type="ARBA" id="ARBA00004123"/>
    </source>
</evidence>
<dbReference type="Pfam" id="PF09415">
    <property type="entry name" value="CENP-X"/>
    <property type="match status" value="1"/>
</dbReference>
<keyword evidence="4" id="KW-0227">DNA damage</keyword>
<evidence type="ECO:0000256" key="6">
    <source>
        <dbReference type="ARBA" id="ARBA00023204"/>
    </source>
</evidence>
<keyword evidence="5" id="KW-0238">DNA-binding</keyword>
<evidence type="ECO:0000256" key="4">
    <source>
        <dbReference type="ARBA" id="ARBA00022763"/>
    </source>
</evidence>
<accession>A0AAE0ZZJ6</accession>
<dbReference type="GO" id="GO:0000712">
    <property type="term" value="P:resolution of meiotic recombination intermediates"/>
    <property type="evidence" value="ECO:0007669"/>
    <property type="project" value="TreeGrafter"/>
</dbReference>
<organism evidence="9 10">
    <name type="scientific">Elysia crispata</name>
    <name type="common">lettuce slug</name>
    <dbReference type="NCBI Taxonomy" id="231223"/>
    <lineage>
        <taxon>Eukaryota</taxon>
        <taxon>Metazoa</taxon>
        <taxon>Spiralia</taxon>
        <taxon>Lophotrochozoa</taxon>
        <taxon>Mollusca</taxon>
        <taxon>Gastropoda</taxon>
        <taxon>Heterobranchia</taxon>
        <taxon>Euthyneura</taxon>
        <taxon>Panpulmonata</taxon>
        <taxon>Sacoglossa</taxon>
        <taxon>Placobranchoidea</taxon>
        <taxon>Plakobranchidae</taxon>
        <taxon>Elysia</taxon>
    </lineage>
</organism>
<dbReference type="GO" id="GO:0031297">
    <property type="term" value="P:replication fork processing"/>
    <property type="evidence" value="ECO:0007669"/>
    <property type="project" value="TreeGrafter"/>
</dbReference>
<dbReference type="GO" id="GO:0071821">
    <property type="term" value="C:FANCM-MHF complex"/>
    <property type="evidence" value="ECO:0007669"/>
    <property type="project" value="TreeGrafter"/>
</dbReference>
<dbReference type="CDD" id="cd22921">
    <property type="entry name" value="HFD_CENP-X"/>
    <property type="match status" value="1"/>
</dbReference>
<evidence type="ECO:0000256" key="3">
    <source>
        <dbReference type="ARBA" id="ARBA00016388"/>
    </source>
</evidence>
<proteinExistence type="inferred from homology"/>
<protein>
    <recommendedName>
        <fullName evidence="3">Centromere protein X</fullName>
    </recommendedName>
</protein>
<dbReference type="EMBL" id="JAWDGP010003068">
    <property type="protein sequence ID" value="KAK3777522.1"/>
    <property type="molecule type" value="Genomic_DNA"/>
</dbReference>
<dbReference type="AlphaFoldDB" id="A0AAE0ZZJ6"/>
<dbReference type="GO" id="GO:0043240">
    <property type="term" value="C:Fanconi anaemia nuclear complex"/>
    <property type="evidence" value="ECO:0007669"/>
    <property type="project" value="TreeGrafter"/>
</dbReference>
<keyword evidence="6" id="KW-0234">DNA repair</keyword>
<dbReference type="PANTHER" id="PTHR28680">
    <property type="entry name" value="CENTROMERE PROTEIN X"/>
    <property type="match status" value="1"/>
</dbReference>
<evidence type="ECO:0000256" key="2">
    <source>
        <dbReference type="ARBA" id="ARBA00009359"/>
    </source>
</evidence>
<reference evidence="9" key="1">
    <citation type="journal article" date="2023" name="G3 (Bethesda)">
        <title>A reference genome for the long-term kleptoplast-retaining sea slug Elysia crispata morphotype clarki.</title>
        <authorList>
            <person name="Eastman K.E."/>
            <person name="Pendleton A.L."/>
            <person name="Shaikh M.A."/>
            <person name="Suttiyut T."/>
            <person name="Ogas R."/>
            <person name="Tomko P."/>
            <person name="Gavelis G."/>
            <person name="Widhalm J.R."/>
            <person name="Wisecaver J.H."/>
        </authorList>
    </citation>
    <scope>NUCLEOTIDE SEQUENCE</scope>
    <source>
        <strain evidence="9">ECLA1</strain>
    </source>
</reference>
<dbReference type="GO" id="GO:0006281">
    <property type="term" value="P:DNA repair"/>
    <property type="evidence" value="ECO:0007669"/>
    <property type="project" value="UniProtKB-KW"/>
</dbReference>
<comment type="subunit">
    <text evidence="8">Heterodimer with CENPX, sometimes called MHF; this interaction stabilizes both partners. MHF heterodimers can assemble to form tetrameric structures. MHF also coassemble with CENPT-CENPW heterodimers at centromeres to form the tetrameric CENP-T-W-S-X complex. Forms a discrete complex with FANCM and CENPX, called FANCM-MHF; this interaction, probably mediated by direct binding between CENPS and FANCM, leads to synergistic activation of double-stranded DNA binding and strongly stimulates FANCM-mediated DNA remodeling. Recruited by FANCM to the Fanconi anemia (FA) core complex, which consists of CENPS, CENPX, FANCA, FANCB, FANCC, FANCE, FANCF, FANCG, FANCL, FANCM, FAAP24 and FAAP100. The FA core complex associates with Bloom syndrome (BLM) complex, which consists of at least BLM, DNA topoisomerase 3-alpha (TOP3A), RMI1/BLAP75, RPA1/RPA70 and RPA2/RPA32. The super complex between FA and BLM is called BRAFT.</text>
</comment>
<dbReference type="InterPro" id="IPR018552">
    <property type="entry name" value="CENP-X"/>
</dbReference>
<dbReference type="Gene3D" id="6.10.130.30">
    <property type="match status" value="1"/>
</dbReference>
<comment type="similarity">
    <text evidence="2">Belongs to the CENP-X/MHF2 family.</text>
</comment>
<dbReference type="GO" id="GO:0051382">
    <property type="term" value="P:kinetochore assembly"/>
    <property type="evidence" value="ECO:0007669"/>
    <property type="project" value="InterPro"/>
</dbReference>
<comment type="caution">
    <text evidence="9">The sequence shown here is derived from an EMBL/GenBank/DDBJ whole genome shotgun (WGS) entry which is preliminary data.</text>
</comment>
<evidence type="ECO:0000313" key="10">
    <source>
        <dbReference type="Proteomes" id="UP001283361"/>
    </source>
</evidence>
<evidence type="ECO:0000256" key="8">
    <source>
        <dbReference type="ARBA" id="ARBA00047146"/>
    </source>
</evidence>
<keyword evidence="10" id="KW-1185">Reference proteome</keyword>
<evidence type="ECO:0000313" key="9">
    <source>
        <dbReference type="EMBL" id="KAK3777522.1"/>
    </source>
</evidence>
<evidence type="ECO:0000256" key="7">
    <source>
        <dbReference type="ARBA" id="ARBA00023242"/>
    </source>
</evidence>
<comment type="subcellular location">
    <subcellularLocation>
        <location evidence="1">Nucleus</location>
    </subcellularLocation>
</comment>
<evidence type="ECO:0000256" key="5">
    <source>
        <dbReference type="ARBA" id="ARBA00023125"/>
    </source>
</evidence>
<gene>
    <name evidence="9" type="ORF">RRG08_044812</name>
</gene>